<evidence type="ECO:0000256" key="3">
    <source>
        <dbReference type="ARBA" id="ARBA00023136"/>
    </source>
</evidence>
<name>A0A2D2DKG4_9BURK</name>
<dbReference type="Gene3D" id="2.40.170.20">
    <property type="entry name" value="TonB-dependent receptor, beta-barrel domain"/>
    <property type="match status" value="1"/>
</dbReference>
<dbReference type="InterPro" id="IPR010104">
    <property type="entry name" value="TonB_rcpt_bac"/>
</dbReference>
<dbReference type="PANTHER" id="PTHR40980:SF3">
    <property type="entry name" value="TONB-DEPENDENT RECEPTOR-LIKE BETA-BARREL DOMAIN-CONTAINING PROTEIN"/>
    <property type="match status" value="1"/>
</dbReference>
<dbReference type="OrthoDB" id="8727862at2"/>
<comment type="subcellular location">
    <subcellularLocation>
        <location evidence="1">Cell outer membrane</location>
    </subcellularLocation>
</comment>
<protein>
    <submittedName>
        <fullName evidence="7">TonB-dependent receptor</fullName>
    </submittedName>
</protein>
<dbReference type="EMBL" id="CP024608">
    <property type="protein sequence ID" value="ATQ75467.1"/>
    <property type="molecule type" value="Genomic_DNA"/>
</dbReference>
<dbReference type="PROSITE" id="PS51257">
    <property type="entry name" value="PROKAR_LIPOPROTEIN"/>
    <property type="match status" value="1"/>
</dbReference>
<evidence type="ECO:0000313" key="7">
    <source>
        <dbReference type="EMBL" id="ATQ75467.1"/>
    </source>
</evidence>
<evidence type="ECO:0000313" key="8">
    <source>
        <dbReference type="Proteomes" id="UP000229897"/>
    </source>
</evidence>
<dbReference type="RefSeq" id="WP_099875425.1">
    <property type="nucleotide sequence ID" value="NZ_CP024608.1"/>
</dbReference>
<reference evidence="7" key="1">
    <citation type="submission" date="2017-10" db="EMBL/GenBank/DDBJ databases">
        <title>Massilia psychrophilum sp. nov., a novel purple-pigmented bacterium isolated from Tianshan glacier, Xinjiang Municipality, China.</title>
        <authorList>
            <person name="Wang H."/>
        </authorList>
    </citation>
    <scope>NUCLEOTIDE SEQUENCE [LARGE SCALE GENOMIC DNA]</scope>
    <source>
        <strain evidence="7">B2</strain>
    </source>
</reference>
<proteinExistence type="inferred from homology"/>
<evidence type="ECO:0000256" key="4">
    <source>
        <dbReference type="ARBA" id="ARBA00023237"/>
    </source>
</evidence>
<evidence type="ECO:0000256" key="5">
    <source>
        <dbReference type="SAM" id="SignalP"/>
    </source>
</evidence>
<dbReference type="InterPro" id="IPR012910">
    <property type="entry name" value="Plug_dom"/>
</dbReference>
<keyword evidence="8" id="KW-1185">Reference proteome</keyword>
<dbReference type="SUPFAM" id="SSF56935">
    <property type="entry name" value="Porins"/>
    <property type="match status" value="1"/>
</dbReference>
<keyword evidence="7" id="KW-0675">Receptor</keyword>
<dbReference type="CDD" id="cd01347">
    <property type="entry name" value="ligand_gated_channel"/>
    <property type="match status" value="1"/>
</dbReference>
<dbReference type="Gene3D" id="2.170.130.10">
    <property type="entry name" value="TonB-dependent receptor, plug domain"/>
    <property type="match status" value="1"/>
</dbReference>
<feature type="signal peptide" evidence="5">
    <location>
        <begin position="1"/>
        <end position="36"/>
    </location>
</feature>
<dbReference type="KEGG" id="mass:CR152_13760"/>
<dbReference type="InterPro" id="IPR037066">
    <property type="entry name" value="Plug_dom_sf"/>
</dbReference>
<dbReference type="Proteomes" id="UP000229897">
    <property type="component" value="Chromosome"/>
</dbReference>
<evidence type="ECO:0000256" key="1">
    <source>
        <dbReference type="ARBA" id="ARBA00004442"/>
    </source>
</evidence>
<dbReference type="Pfam" id="PF07715">
    <property type="entry name" value="Plug"/>
    <property type="match status" value="1"/>
</dbReference>
<sequence>MKFFANTRTKSAAFPLSPVAAGCALFVSAMSGNVYAQASAAPQASDQPITTVKVSGIRRGIEDAISVKKDSSSIVEAISAEDIGKLPDVSIAESIARLPGLAAQRVGGRAQVISVRGLSPDFSTTLLNGREQVSTGDNRSVEFDQYPSELLSGVTIYKTPDAGLVGQGLSGTIDMQTVRPLSFGKRTIAMNVRGEKNSLGGIANAKDTGNRFSVSYIDQFADRTIGIAIGYAHLASPVLSNETGLYEPWKTDSRPGVPAGTSLMDGLKSVARSGTNKRDGVMGVLQYRPNKTWTSMIDMYASKFKREETANQYEVNLSNYNGGFEPGLMYTPATTSNGVLTGGSASGVYPLVRGMYNNRKDEIKAIGWGNTLRFDGWSVFADVSYSKANRDEVSLENNLQLSNAAGDPFLDTVDLKFATGGFSQIGGRLNYSDPKNLYLRNTIYGSGYGKTPSIEDELKGFKLVASLPMPTMLQSYFSGLDVGVNYADRTKSKIQPEGAITLRGAPGPVPSELSYGQIDLGFAGTGMVPAWNVPGVVSQYMNFNPSSTESFLISKAWEVNEKITTSFVKANIDSEIGSVTVKGNVGVQVQHTEQSSKANYFDGTAPAGTQVKPVQDGMTYTDYLPSLNLAFGLGNQQTVRFAAAKQLARPRIDQLRSALDFNVGTTDFKPSANGGNARLDPWRAKALDLSYEKYFGNKAYFAVAAFHKKLDTYIFTQTKDYDFSKYVPGTNAITAIGNYKAPYNGNGGKLKGLELSASLPLSLLTPVLDGFGVSASATHSKSSIAIEDPDSNIGKNIPLPGLSKRVTNLTLYYEKNGFETRVSQRKRSDFVGEIGNFANDRSLRYVVGEDVVDFQIGYNFTEGSFKGLGLVLQVNNVGDTAYETYAGDRNKPLEYQKYGRTFLMGANYKF</sequence>
<dbReference type="PANTHER" id="PTHR40980">
    <property type="entry name" value="PLUG DOMAIN-CONTAINING PROTEIN"/>
    <property type="match status" value="1"/>
</dbReference>
<feature type="chain" id="PRO_5013736522" evidence="5">
    <location>
        <begin position="37"/>
        <end position="910"/>
    </location>
</feature>
<dbReference type="InterPro" id="IPR036942">
    <property type="entry name" value="Beta-barrel_TonB_sf"/>
</dbReference>
<keyword evidence="4" id="KW-0998">Cell outer membrane</keyword>
<keyword evidence="5" id="KW-0732">Signal</keyword>
<gene>
    <name evidence="7" type="ORF">CR152_13760</name>
</gene>
<accession>A0A2D2DKG4</accession>
<comment type="similarity">
    <text evidence="2">Belongs to the TonB-dependent receptor family.</text>
</comment>
<dbReference type="AlphaFoldDB" id="A0A2D2DKG4"/>
<evidence type="ECO:0000256" key="2">
    <source>
        <dbReference type="ARBA" id="ARBA00009810"/>
    </source>
</evidence>
<evidence type="ECO:0000259" key="6">
    <source>
        <dbReference type="Pfam" id="PF07715"/>
    </source>
</evidence>
<dbReference type="GO" id="GO:0009279">
    <property type="term" value="C:cell outer membrane"/>
    <property type="evidence" value="ECO:0007669"/>
    <property type="project" value="UniProtKB-SubCell"/>
</dbReference>
<feature type="domain" description="TonB-dependent receptor plug" evidence="6">
    <location>
        <begin position="68"/>
        <end position="171"/>
    </location>
</feature>
<organism evidence="7 8">
    <name type="scientific">Massilia violaceinigra</name>
    <dbReference type="NCBI Taxonomy" id="2045208"/>
    <lineage>
        <taxon>Bacteria</taxon>
        <taxon>Pseudomonadati</taxon>
        <taxon>Pseudomonadota</taxon>
        <taxon>Betaproteobacteria</taxon>
        <taxon>Burkholderiales</taxon>
        <taxon>Oxalobacteraceae</taxon>
        <taxon>Telluria group</taxon>
        <taxon>Massilia</taxon>
    </lineage>
</organism>
<dbReference type="NCBIfam" id="TIGR01782">
    <property type="entry name" value="TonB-Xanth-Caul"/>
    <property type="match status" value="1"/>
</dbReference>
<keyword evidence="3" id="KW-0472">Membrane</keyword>